<dbReference type="InterPro" id="IPR036005">
    <property type="entry name" value="Creatinase/aminopeptidase-like"/>
</dbReference>
<keyword evidence="1 3" id="KW-0479">Metal-binding</keyword>
<dbReference type="GO" id="GO:0004177">
    <property type="term" value="F:aminopeptidase activity"/>
    <property type="evidence" value="ECO:0007669"/>
    <property type="project" value="UniProtKB-KW"/>
</dbReference>
<reference evidence="6" key="1">
    <citation type="submission" date="2020-04" db="EMBL/GenBank/DDBJ databases">
        <title>Deep metagenomics examines the oral microbiome during advanced dental caries in children, revealing novel taxa and co-occurrences with host molecules.</title>
        <authorList>
            <person name="Baker J.L."/>
            <person name="Morton J.T."/>
            <person name="Dinis M."/>
            <person name="Alvarez R."/>
            <person name="Tran N.C."/>
            <person name="Knight R."/>
            <person name="Edlund A."/>
        </authorList>
    </citation>
    <scope>NUCLEOTIDE SEQUENCE</scope>
    <source>
        <strain evidence="6">JCVI_32_bin.14</strain>
    </source>
</reference>
<feature type="domain" description="Peptidase M24" evidence="4">
    <location>
        <begin position="133"/>
        <end position="334"/>
    </location>
</feature>
<dbReference type="SUPFAM" id="SSF55920">
    <property type="entry name" value="Creatinase/aminopeptidase"/>
    <property type="match status" value="1"/>
</dbReference>
<dbReference type="InterPro" id="IPR000994">
    <property type="entry name" value="Pept_M24"/>
</dbReference>
<dbReference type="Gene3D" id="3.40.350.10">
    <property type="entry name" value="Creatinase/prolidase N-terminal domain"/>
    <property type="match status" value="1"/>
</dbReference>
<dbReference type="InterPro" id="IPR029149">
    <property type="entry name" value="Creatin/AminoP/Spt16_N"/>
</dbReference>
<dbReference type="PROSITE" id="PS00491">
    <property type="entry name" value="PROLINE_PEPTIDASE"/>
    <property type="match status" value="1"/>
</dbReference>
<dbReference type="EMBL" id="JABZMK010000001">
    <property type="protein sequence ID" value="MBF1128463.1"/>
    <property type="molecule type" value="Genomic_DNA"/>
</dbReference>
<accession>A0A930FQF7</accession>
<sequence length="351" mass="39884">MTEEIKIIDFLTENQLDAIFVQKDENCRYLSKFTGSDSYLFLTKEGLYLLTDSRYTEQARKEAADYTVVDYKGHLAEIVAKLAGEYHIKTMGVETVFSYQMYLSFHEYMPNIEFRFSQIDRLRQIKSEEEISCIKEACRISDAGFKATLPFIRAGITEARLRTILECAMLEEGSEGKSFDTIVASGERSAYPHGVATGKVLEDGDLVTFDFGAIYKGYHSDITRTVAIGDVSERLQKIYDSVLRCNEHIEMQLKEGIICSEVDKSAREYLKKDGFESYFIHSLGHSVGLEIHESPFLSARDHTVLKENMIETVEPGVYIPGIGGVRIEDTVVIKKDGIEVLTKFPKKFLRM</sequence>
<dbReference type="Proteomes" id="UP000757890">
    <property type="component" value="Unassembled WGS sequence"/>
</dbReference>
<dbReference type="AlphaFoldDB" id="A0A930FQF7"/>
<dbReference type="InterPro" id="IPR050659">
    <property type="entry name" value="Peptidase_M24B"/>
</dbReference>
<evidence type="ECO:0000313" key="6">
    <source>
        <dbReference type="EMBL" id="MBF1128463.1"/>
    </source>
</evidence>
<evidence type="ECO:0000259" key="5">
    <source>
        <dbReference type="Pfam" id="PF01321"/>
    </source>
</evidence>
<keyword evidence="6" id="KW-0645">Protease</keyword>
<dbReference type="Pfam" id="PF00557">
    <property type="entry name" value="Peptidase_M24"/>
    <property type="match status" value="1"/>
</dbReference>
<dbReference type="PANTHER" id="PTHR46112:SF3">
    <property type="entry name" value="AMINOPEPTIDASE YPDF"/>
    <property type="match status" value="1"/>
</dbReference>
<keyword evidence="6" id="KW-0031">Aminopeptidase</keyword>
<gene>
    <name evidence="6" type="ORF">HXL70_00190</name>
</gene>
<dbReference type="Gene3D" id="3.90.230.10">
    <property type="entry name" value="Creatinase/methionine aminopeptidase superfamily"/>
    <property type="match status" value="1"/>
</dbReference>
<feature type="domain" description="Creatinase N-terminal" evidence="5">
    <location>
        <begin position="6"/>
        <end position="123"/>
    </location>
</feature>
<evidence type="ECO:0000256" key="1">
    <source>
        <dbReference type="ARBA" id="ARBA00022723"/>
    </source>
</evidence>
<evidence type="ECO:0000259" key="4">
    <source>
        <dbReference type="Pfam" id="PF00557"/>
    </source>
</evidence>
<keyword evidence="2" id="KW-0378">Hydrolase</keyword>
<evidence type="ECO:0000256" key="3">
    <source>
        <dbReference type="RuleBase" id="RU000590"/>
    </source>
</evidence>
<proteinExistence type="inferred from homology"/>
<name>A0A930FQF7_9FIRM</name>
<dbReference type="GO" id="GO:0046872">
    <property type="term" value="F:metal ion binding"/>
    <property type="evidence" value="ECO:0007669"/>
    <property type="project" value="UniProtKB-KW"/>
</dbReference>
<evidence type="ECO:0000256" key="2">
    <source>
        <dbReference type="ARBA" id="ARBA00022801"/>
    </source>
</evidence>
<protein>
    <submittedName>
        <fullName evidence="6">Aminopeptidase P family protein</fullName>
    </submittedName>
</protein>
<organism evidence="6 7">
    <name type="scientific">Dialister invisus</name>
    <dbReference type="NCBI Taxonomy" id="218538"/>
    <lineage>
        <taxon>Bacteria</taxon>
        <taxon>Bacillati</taxon>
        <taxon>Bacillota</taxon>
        <taxon>Negativicutes</taxon>
        <taxon>Veillonellales</taxon>
        <taxon>Veillonellaceae</taxon>
        <taxon>Dialister</taxon>
    </lineage>
</organism>
<dbReference type="CDD" id="cd01092">
    <property type="entry name" value="APP-like"/>
    <property type="match status" value="1"/>
</dbReference>
<dbReference type="SUPFAM" id="SSF53092">
    <property type="entry name" value="Creatinase/prolidase N-terminal domain"/>
    <property type="match status" value="1"/>
</dbReference>
<dbReference type="InterPro" id="IPR001131">
    <property type="entry name" value="Peptidase_M24B_aminopep-P_CS"/>
</dbReference>
<dbReference type="PANTHER" id="PTHR46112">
    <property type="entry name" value="AMINOPEPTIDASE"/>
    <property type="match status" value="1"/>
</dbReference>
<comment type="similarity">
    <text evidence="3">Belongs to the peptidase M24B family.</text>
</comment>
<evidence type="ECO:0000313" key="7">
    <source>
        <dbReference type="Proteomes" id="UP000757890"/>
    </source>
</evidence>
<dbReference type="InterPro" id="IPR000587">
    <property type="entry name" value="Creatinase_N"/>
</dbReference>
<dbReference type="Pfam" id="PF01321">
    <property type="entry name" value="Creatinase_N"/>
    <property type="match status" value="1"/>
</dbReference>
<comment type="caution">
    <text evidence="6">The sequence shown here is derived from an EMBL/GenBank/DDBJ whole genome shotgun (WGS) entry which is preliminary data.</text>
</comment>